<dbReference type="Proteomes" id="UP000028349">
    <property type="component" value="Unassembled WGS sequence"/>
</dbReference>
<evidence type="ECO:0000313" key="6">
    <source>
        <dbReference type="Proteomes" id="UP000028349"/>
    </source>
</evidence>
<proteinExistence type="predicted"/>
<feature type="chain" id="PRO_5018599081" evidence="2">
    <location>
        <begin position="21"/>
        <end position="291"/>
    </location>
</feature>
<keyword evidence="1 2" id="KW-0732">Signal</keyword>
<evidence type="ECO:0000256" key="2">
    <source>
        <dbReference type="SAM" id="SignalP"/>
    </source>
</evidence>
<feature type="signal peptide" evidence="2">
    <location>
        <begin position="1"/>
        <end position="20"/>
    </location>
</feature>
<accession>A0A3S4YPS4</accession>
<sequence>MKKLNFLAICFIAMCSFTQAQTYQNNTPTDPGDALPRLSGCGFGTQPGVQMNEITVPITGTIADPTKITIDLGIAAMWLGDVVIDIIAPNGQAITLIRRLGASTNAGCGSSKAFAAANILSFNSANATVIDIGAAAAIIPAGNYAPSHGTAPYPPYNPVAMGPFLTGKSISGKWRIIAYDYGQGDPTNVASWKITFAPGALLKSNEGGVFSNDISLQQNPVHDQLLLNVQKDFKNLVFEIYDPSGKMIKKENMLNSRKDFNIDVRTLSPGMYLLIPVKDGERQQTIKFIKK</sequence>
<dbReference type="SUPFAM" id="SSF49785">
    <property type="entry name" value="Galactose-binding domain-like"/>
    <property type="match status" value="1"/>
</dbReference>
<dbReference type="Proteomes" id="UP000270036">
    <property type="component" value="Chromosome"/>
</dbReference>
<dbReference type="EMBL" id="JPEP01000001">
    <property type="protein sequence ID" value="KEY19957.1"/>
    <property type="molecule type" value="Genomic_DNA"/>
</dbReference>
<dbReference type="Gene3D" id="2.60.120.260">
    <property type="entry name" value="Galactose-binding domain-like"/>
    <property type="match status" value="1"/>
</dbReference>
<dbReference type="AlphaFoldDB" id="A0A3S4YPS4"/>
<reference evidence="5 7" key="2">
    <citation type="submission" date="2018-12" db="EMBL/GenBank/DDBJ databases">
        <authorList>
            <consortium name="Pathogen Informatics"/>
        </authorList>
    </citation>
    <scope>NUCLEOTIDE SEQUENCE [LARGE SCALE GENOMIC DNA]</scope>
    <source>
        <strain evidence="5 7">NCTC13489</strain>
    </source>
</reference>
<dbReference type="OrthoDB" id="1251010at2"/>
<evidence type="ECO:0000313" key="7">
    <source>
        <dbReference type="Proteomes" id="UP000270036"/>
    </source>
</evidence>
<dbReference type="InterPro" id="IPR008979">
    <property type="entry name" value="Galactose-bd-like_sf"/>
</dbReference>
<name>A0A3S4YPS4_9FLAO</name>
<reference evidence="4 6" key="1">
    <citation type="submission" date="2014-07" db="EMBL/GenBank/DDBJ databases">
        <authorList>
            <person name="Pisani N.G."/>
            <person name="Newman J.D."/>
        </authorList>
    </citation>
    <scope>NUCLEOTIDE SEQUENCE [LARGE SCALE GENOMIC DNA]</scope>
    <source>
        <strain evidence="4 6">LMG 24720</strain>
    </source>
</reference>
<feature type="domain" description="Secretion system C-terminal sorting" evidence="3">
    <location>
        <begin position="219"/>
        <end position="289"/>
    </location>
</feature>
<gene>
    <name evidence="4" type="ORF">HY04_01670</name>
    <name evidence="5" type="ORF">NCTC13489_00291</name>
</gene>
<organism evidence="5 7">
    <name type="scientific">Kaistella antarctica</name>
    <dbReference type="NCBI Taxonomy" id="266748"/>
    <lineage>
        <taxon>Bacteria</taxon>
        <taxon>Pseudomonadati</taxon>
        <taxon>Bacteroidota</taxon>
        <taxon>Flavobacteriia</taxon>
        <taxon>Flavobacteriales</taxon>
        <taxon>Weeksellaceae</taxon>
        <taxon>Chryseobacterium group</taxon>
        <taxon>Kaistella</taxon>
    </lineage>
</organism>
<evidence type="ECO:0000256" key="1">
    <source>
        <dbReference type="ARBA" id="ARBA00022729"/>
    </source>
</evidence>
<dbReference type="EMBL" id="LR134441">
    <property type="protein sequence ID" value="VEH95966.1"/>
    <property type="molecule type" value="Genomic_DNA"/>
</dbReference>
<protein>
    <submittedName>
        <fullName evidence="5">Por secretion system C-terminal sorting domain</fullName>
    </submittedName>
</protein>
<keyword evidence="6" id="KW-1185">Reference proteome</keyword>
<dbReference type="Pfam" id="PF18962">
    <property type="entry name" value="Por_Secre_tail"/>
    <property type="match status" value="1"/>
</dbReference>
<dbReference type="STRING" id="266748.HY04_01670"/>
<dbReference type="RefSeq" id="WP_034716496.1">
    <property type="nucleotide sequence ID" value="NZ_FOIX01000002.1"/>
</dbReference>
<evidence type="ECO:0000313" key="5">
    <source>
        <dbReference type="EMBL" id="VEH95966.1"/>
    </source>
</evidence>
<evidence type="ECO:0000259" key="3">
    <source>
        <dbReference type="Pfam" id="PF18962"/>
    </source>
</evidence>
<dbReference type="InterPro" id="IPR026444">
    <property type="entry name" value="Secre_tail"/>
</dbReference>
<dbReference type="NCBIfam" id="TIGR04183">
    <property type="entry name" value="Por_Secre_tail"/>
    <property type="match status" value="1"/>
</dbReference>
<dbReference type="KEGG" id="cant:NCTC13489_00291"/>
<evidence type="ECO:0000313" key="4">
    <source>
        <dbReference type="EMBL" id="KEY19957.1"/>
    </source>
</evidence>